<protein>
    <submittedName>
        <fullName evidence="2">Uncharacterized protein</fullName>
    </submittedName>
</protein>
<proteinExistence type="predicted"/>
<feature type="transmembrane region" description="Helical" evidence="1">
    <location>
        <begin position="107"/>
        <end position="126"/>
    </location>
</feature>
<evidence type="ECO:0000256" key="1">
    <source>
        <dbReference type="SAM" id="Phobius"/>
    </source>
</evidence>
<accession>A0AB73BM68</accession>
<feature type="transmembrane region" description="Helical" evidence="1">
    <location>
        <begin position="146"/>
        <end position="165"/>
    </location>
</feature>
<feature type="transmembrane region" description="Helical" evidence="1">
    <location>
        <begin position="20"/>
        <end position="41"/>
    </location>
</feature>
<gene>
    <name evidence="2" type="ORF">EU508_00115</name>
</gene>
<evidence type="ECO:0000313" key="3">
    <source>
        <dbReference type="Proteomes" id="UP000324162"/>
    </source>
</evidence>
<dbReference type="EMBL" id="SEUK01000025">
    <property type="protein sequence ID" value="KAA1166175.1"/>
    <property type="molecule type" value="Genomic_DNA"/>
</dbReference>
<keyword evidence="1" id="KW-0812">Transmembrane</keyword>
<name>A0AB73BM68_9GAMM</name>
<comment type="caution">
    <text evidence="2">The sequence shown here is derived from an EMBL/GenBank/DDBJ whole genome shotgun (WGS) entry which is preliminary data.</text>
</comment>
<keyword evidence="1" id="KW-0472">Membrane</keyword>
<sequence>MSAVPTNEKSFSLSEWYGKYKAVIFYSSLVIVVGISSLLGYEIAGTGIIEKISDVSKSVCNELKSILDLQDVWVERFLVVLPPIFLIFSYNFHMVGKKSLLTKIGKAGLGFIPVFMTGAFYTFLFATSGIGLGVSGYGVVHFAPAFWFFVVFSALITALAIFIRNMTNDDFKDKKVRESVKKRKRVLTTVSLFIALIIYLYSSLYIPYKTFKEYGAVYDNAAACFILSK</sequence>
<evidence type="ECO:0000313" key="2">
    <source>
        <dbReference type="EMBL" id="KAA1166175.1"/>
    </source>
</evidence>
<reference evidence="2 3" key="1">
    <citation type="submission" date="2019-01" db="EMBL/GenBank/DDBJ databases">
        <title>Genome sequences of marine Pseudoalteromonas species.</title>
        <authorList>
            <person name="Boraston A.B."/>
            <person name="Hehemann J.-H."/>
            <person name="Vickers C.J."/>
            <person name="Salama-Alber O."/>
            <person name="Abe K."/>
            <person name="Hettle A.J."/>
        </authorList>
    </citation>
    <scope>NUCLEOTIDE SEQUENCE [LARGE SCALE GENOMIC DNA]</scope>
    <source>
        <strain evidence="2 3">PS42</strain>
    </source>
</reference>
<feature type="transmembrane region" description="Helical" evidence="1">
    <location>
        <begin position="77"/>
        <end position="95"/>
    </location>
</feature>
<dbReference type="Proteomes" id="UP000324162">
    <property type="component" value="Unassembled WGS sequence"/>
</dbReference>
<keyword evidence="1" id="KW-1133">Transmembrane helix</keyword>
<dbReference type="RefSeq" id="WP_149613225.1">
    <property type="nucleotide sequence ID" value="NZ_SEUK01000025.1"/>
</dbReference>
<dbReference type="AlphaFoldDB" id="A0AB73BM68"/>
<feature type="transmembrane region" description="Helical" evidence="1">
    <location>
        <begin position="186"/>
        <end position="208"/>
    </location>
</feature>
<organism evidence="2 3">
    <name type="scientific">Pseudoalteromonas fuliginea</name>
    <dbReference type="NCBI Taxonomy" id="1872678"/>
    <lineage>
        <taxon>Bacteria</taxon>
        <taxon>Pseudomonadati</taxon>
        <taxon>Pseudomonadota</taxon>
        <taxon>Gammaproteobacteria</taxon>
        <taxon>Alteromonadales</taxon>
        <taxon>Pseudoalteromonadaceae</taxon>
        <taxon>Pseudoalteromonas</taxon>
    </lineage>
</organism>